<dbReference type="RefSeq" id="WP_012319426.1">
    <property type="nucleotide sequence ID" value="NC_010505.1"/>
</dbReference>
<accession>B1LZX0</accession>
<keyword evidence="1" id="KW-1133">Transmembrane helix</keyword>
<evidence type="ECO:0000313" key="2">
    <source>
        <dbReference type="EMBL" id="ACB24453.1"/>
    </source>
</evidence>
<dbReference type="AlphaFoldDB" id="B1LZX0"/>
<dbReference type="eggNOG" id="ENOG50301T1">
    <property type="taxonomic scope" value="Bacteria"/>
</dbReference>
<name>B1LZX0_METRJ</name>
<dbReference type="GeneID" id="6138498"/>
<dbReference type="STRING" id="426355.Mrad2831_2458"/>
<feature type="transmembrane region" description="Helical" evidence="1">
    <location>
        <begin position="12"/>
        <end position="30"/>
    </location>
</feature>
<reference evidence="2 3" key="1">
    <citation type="submission" date="2008-03" db="EMBL/GenBank/DDBJ databases">
        <title>Complete sequence of chromosome of Methylobacterium radiotolerans JCM 2831.</title>
        <authorList>
            <consortium name="US DOE Joint Genome Institute"/>
            <person name="Copeland A."/>
            <person name="Lucas S."/>
            <person name="Lapidus A."/>
            <person name="Glavina del Rio T."/>
            <person name="Dalin E."/>
            <person name="Tice H."/>
            <person name="Bruce D."/>
            <person name="Goodwin L."/>
            <person name="Pitluck S."/>
            <person name="Kiss H."/>
            <person name="Brettin T."/>
            <person name="Detter J.C."/>
            <person name="Han C."/>
            <person name="Kuske C.R."/>
            <person name="Schmutz J."/>
            <person name="Larimer F."/>
            <person name="Land M."/>
            <person name="Hauser L."/>
            <person name="Kyrpides N."/>
            <person name="Mikhailova N."/>
            <person name="Marx C.J."/>
            <person name="Richardson P."/>
        </authorList>
    </citation>
    <scope>NUCLEOTIDE SEQUENCE [LARGE SCALE GENOMIC DNA]</scope>
    <source>
        <strain evidence="3">ATCC 27329 / DSM 1819 / JCM 2831 / NBRC 15690 / NCIMB 10815 / 0-1</strain>
    </source>
</reference>
<evidence type="ECO:0000313" key="3">
    <source>
        <dbReference type="Proteomes" id="UP000006589"/>
    </source>
</evidence>
<dbReference type="EMBL" id="CP001001">
    <property type="protein sequence ID" value="ACB24453.1"/>
    <property type="molecule type" value="Genomic_DNA"/>
</dbReference>
<sequence length="84" mass="8969">MIPIHVHAVTDYVVPALIAALIAALSRRPGRGSAARRLMRTGPVWHTAFTVRTRYEGGPVPAPSMRTPLACDAVGARPLSGRDL</sequence>
<proteinExistence type="predicted"/>
<organism evidence="2 3">
    <name type="scientific">Methylobacterium radiotolerans (strain ATCC 27329 / DSM 1819 / JCM 2831 / NBRC 15690 / NCIMB 10815 / 0-1)</name>
    <dbReference type="NCBI Taxonomy" id="426355"/>
    <lineage>
        <taxon>Bacteria</taxon>
        <taxon>Pseudomonadati</taxon>
        <taxon>Pseudomonadota</taxon>
        <taxon>Alphaproteobacteria</taxon>
        <taxon>Hyphomicrobiales</taxon>
        <taxon>Methylobacteriaceae</taxon>
        <taxon>Methylobacterium</taxon>
    </lineage>
</organism>
<dbReference type="HOGENOM" id="CLU_2523756_0_0_5"/>
<keyword evidence="1" id="KW-0812">Transmembrane</keyword>
<dbReference type="Proteomes" id="UP000006589">
    <property type="component" value="Chromosome"/>
</dbReference>
<protein>
    <submittedName>
        <fullName evidence="2">Uncharacterized protein</fullName>
    </submittedName>
</protein>
<evidence type="ECO:0000256" key="1">
    <source>
        <dbReference type="SAM" id="Phobius"/>
    </source>
</evidence>
<gene>
    <name evidence="2" type="ordered locus">Mrad2831_2458</name>
</gene>
<dbReference type="KEGG" id="mrd:Mrad2831_2458"/>
<keyword evidence="1" id="KW-0472">Membrane</keyword>